<feature type="compositionally biased region" description="Polar residues" evidence="6">
    <location>
        <begin position="848"/>
        <end position="864"/>
    </location>
</feature>
<dbReference type="Gene3D" id="3.40.50.12780">
    <property type="entry name" value="N-terminal domain of ligase-like"/>
    <property type="match status" value="1"/>
</dbReference>
<feature type="compositionally biased region" description="Basic and acidic residues" evidence="6">
    <location>
        <begin position="932"/>
        <end position="956"/>
    </location>
</feature>
<feature type="domain" description="SUZ" evidence="7">
    <location>
        <begin position="821"/>
        <end position="885"/>
    </location>
</feature>
<feature type="compositionally biased region" description="Low complexity" evidence="6">
    <location>
        <begin position="885"/>
        <end position="896"/>
    </location>
</feature>
<comment type="catalytic activity">
    <reaction evidence="5">
        <text>a long-chain fatty acid + ATP + CoA = a long-chain fatty acyl-CoA + AMP + diphosphate</text>
        <dbReference type="Rhea" id="RHEA:15421"/>
        <dbReference type="ChEBI" id="CHEBI:30616"/>
        <dbReference type="ChEBI" id="CHEBI:33019"/>
        <dbReference type="ChEBI" id="CHEBI:57287"/>
        <dbReference type="ChEBI" id="CHEBI:57560"/>
        <dbReference type="ChEBI" id="CHEBI:83139"/>
        <dbReference type="ChEBI" id="CHEBI:456215"/>
        <dbReference type="EC" id="6.2.1.3"/>
    </reaction>
</comment>
<dbReference type="AlphaFoldDB" id="A0A433Q9K7"/>
<keyword evidence="9" id="KW-1185">Reference proteome</keyword>
<dbReference type="InterPro" id="IPR020845">
    <property type="entry name" value="AMP-binding_CS"/>
</dbReference>
<dbReference type="PROSITE" id="PS51673">
    <property type="entry name" value="SUZ"/>
    <property type="match status" value="1"/>
</dbReference>
<comment type="caution">
    <text evidence="8">The sequence shown here is derived from an EMBL/GenBank/DDBJ whole genome shotgun (WGS) entry which is preliminary data.</text>
</comment>
<dbReference type="GO" id="GO:0005811">
    <property type="term" value="C:lipid droplet"/>
    <property type="evidence" value="ECO:0007669"/>
    <property type="project" value="TreeGrafter"/>
</dbReference>
<dbReference type="Proteomes" id="UP000274822">
    <property type="component" value="Unassembled WGS sequence"/>
</dbReference>
<dbReference type="GO" id="GO:0005886">
    <property type="term" value="C:plasma membrane"/>
    <property type="evidence" value="ECO:0007669"/>
    <property type="project" value="TreeGrafter"/>
</dbReference>
<sequence>MKQYSLEISPEHGPAEGPVRRSIHSPDHLVNSPAEGVTTLYEVLQHGSKKFGDRNLFGYRKLERMVEEEKEVKKIVDGVEKTEIKKWKFFQLSGYYYYSYKDASKITHEVGAGLRKFGLGTEDKLEIFASTSCEWMLMAHGTYRPYDDLNGRHSQTHILIPLTRFTLTSLGCFTQALTIVTAYDTLGEEGLLHSMQETEAKAIFTNAELLATVGKVASKCTSLCHVIYTGDAKPELINKLREEHPQLQNIVSFDELRAVGREHPVDPVAPKAEDMCCIMYTSGSTGAPKGVILTHANLVAAKISNLMLSPNNFLVSGVNRILEQYVTDEDCIMAYLPLAHVLEFLVENVCIFWGITLGYGSVRTLTDASVRNCQGDIKEFRPTFMTGVPAVWESIRKGVLTKIHASSPAVQKVFYTAFQTKAWCLEKGLPTGWLDSLVFNKIKDQVGGRLRFALSGGAPISPETQQFLSVTVAPILQGYGMTESCGMCAIMAPEQFAYGRVGAPVPCVEIKLVDVPDAGYRASNTPSQGEVWIRGGSITPGYFKRSDLTAETLTADGWLQTGDIGEWNENGTLSIIDRKKNLVKLSNGEYIALEKLESVYKSCLFVSNICVYGDSFQPKPVALVVPDQHKIRKLAEEKGIEERDIKKLCENEVIRKAVLDALIAQAKKGGLKPSEVLCDAYLTHEEWTSEQGLLTAAQKLKRKEINQKFKKELDDIKTVLSNIWIGSCDGDWFYLAVSCRPLSQTATQLDTMPDDPWDDWEAAADAGLDPPPPVKATTTKTKKKQSTADLPDEHERNKAIWTEATLLTPSLAREISRNTYQTPHIVRTDTSRTEYVPELKILKRPKNPGSTTYNPQTSQPQQPKTLAEREAEYVRAREKIFGLSSAAETPAAEGAAAGEGGASATGKTIWSRSRPTPSRADATVASVMRQPRPPDADGHGGEFRGGERNRRKGRTD</sequence>
<dbReference type="InterPro" id="IPR000873">
    <property type="entry name" value="AMP-dep_synth/lig_dom"/>
</dbReference>
<dbReference type="EMBL" id="RBNJ01010387">
    <property type="protein sequence ID" value="RUS26467.1"/>
    <property type="molecule type" value="Genomic_DNA"/>
</dbReference>
<dbReference type="SUPFAM" id="SSF56801">
    <property type="entry name" value="Acetyl-CoA synthetase-like"/>
    <property type="match status" value="1"/>
</dbReference>
<feature type="region of interest" description="Disordered" evidence="6">
    <location>
        <begin position="761"/>
        <end position="794"/>
    </location>
</feature>
<protein>
    <recommendedName>
        <fullName evidence="7">SUZ domain-containing protein</fullName>
    </recommendedName>
</protein>
<organism evidence="8 9">
    <name type="scientific">Jimgerdemannia flammicorona</name>
    <dbReference type="NCBI Taxonomy" id="994334"/>
    <lineage>
        <taxon>Eukaryota</taxon>
        <taxon>Fungi</taxon>
        <taxon>Fungi incertae sedis</taxon>
        <taxon>Mucoromycota</taxon>
        <taxon>Mucoromycotina</taxon>
        <taxon>Endogonomycetes</taxon>
        <taxon>Endogonales</taxon>
        <taxon>Endogonaceae</taxon>
        <taxon>Jimgerdemannia</taxon>
    </lineage>
</organism>
<evidence type="ECO:0000256" key="2">
    <source>
        <dbReference type="ARBA" id="ARBA00022598"/>
    </source>
</evidence>
<dbReference type="PANTHER" id="PTHR43272:SF83">
    <property type="entry name" value="ACYL-COA SYNTHETASE LONG-CHAIN, ISOFORM J"/>
    <property type="match status" value="1"/>
</dbReference>
<dbReference type="GO" id="GO:0035336">
    <property type="term" value="P:long-chain fatty-acyl-CoA metabolic process"/>
    <property type="evidence" value="ECO:0007669"/>
    <property type="project" value="TreeGrafter"/>
</dbReference>
<dbReference type="InterPro" id="IPR024771">
    <property type="entry name" value="SUZ"/>
</dbReference>
<evidence type="ECO:0000256" key="1">
    <source>
        <dbReference type="ARBA" id="ARBA00006432"/>
    </source>
</evidence>
<dbReference type="Pfam" id="PF12752">
    <property type="entry name" value="SUZ"/>
    <property type="match status" value="1"/>
</dbReference>
<name>A0A433Q9K7_9FUNG</name>
<dbReference type="InterPro" id="IPR042099">
    <property type="entry name" value="ANL_N_sf"/>
</dbReference>
<reference evidence="8 9" key="1">
    <citation type="journal article" date="2018" name="New Phytol.">
        <title>Phylogenomics of Endogonaceae and evolution of mycorrhizas within Mucoromycota.</title>
        <authorList>
            <person name="Chang Y."/>
            <person name="Desiro A."/>
            <person name="Na H."/>
            <person name="Sandor L."/>
            <person name="Lipzen A."/>
            <person name="Clum A."/>
            <person name="Barry K."/>
            <person name="Grigoriev I.V."/>
            <person name="Martin F.M."/>
            <person name="Stajich J.E."/>
            <person name="Smith M.E."/>
            <person name="Bonito G."/>
            <person name="Spatafora J.W."/>
        </authorList>
    </citation>
    <scope>NUCLEOTIDE SEQUENCE [LARGE SCALE GENOMIC DNA]</scope>
    <source>
        <strain evidence="8 9">AD002</strain>
    </source>
</reference>
<proteinExistence type="inferred from homology"/>
<evidence type="ECO:0000256" key="5">
    <source>
        <dbReference type="ARBA" id="ARBA00036813"/>
    </source>
</evidence>
<evidence type="ECO:0000256" key="6">
    <source>
        <dbReference type="SAM" id="MobiDB-lite"/>
    </source>
</evidence>
<feature type="region of interest" description="Disordered" evidence="6">
    <location>
        <begin position="885"/>
        <end position="956"/>
    </location>
</feature>
<dbReference type="Pfam" id="PF00501">
    <property type="entry name" value="AMP-binding"/>
    <property type="match status" value="1"/>
</dbReference>
<keyword evidence="3" id="KW-0547">Nucleotide-binding</keyword>
<accession>A0A433Q9K7</accession>
<keyword evidence="2" id="KW-0436">Ligase</keyword>
<gene>
    <name evidence="8" type="ORF">BC938DRAFT_470732</name>
</gene>
<dbReference type="PROSITE" id="PS00455">
    <property type="entry name" value="AMP_BINDING"/>
    <property type="match status" value="1"/>
</dbReference>
<evidence type="ECO:0000259" key="7">
    <source>
        <dbReference type="PROSITE" id="PS51673"/>
    </source>
</evidence>
<evidence type="ECO:0000256" key="4">
    <source>
        <dbReference type="ARBA" id="ARBA00022840"/>
    </source>
</evidence>
<feature type="region of interest" description="Disordered" evidence="6">
    <location>
        <begin position="842"/>
        <end position="868"/>
    </location>
</feature>
<dbReference type="PANTHER" id="PTHR43272">
    <property type="entry name" value="LONG-CHAIN-FATTY-ACID--COA LIGASE"/>
    <property type="match status" value="1"/>
</dbReference>
<comment type="similarity">
    <text evidence="1">Belongs to the ATP-dependent AMP-binding enzyme family.</text>
</comment>
<evidence type="ECO:0000256" key="3">
    <source>
        <dbReference type="ARBA" id="ARBA00022741"/>
    </source>
</evidence>
<dbReference type="GO" id="GO:0004467">
    <property type="term" value="F:long-chain fatty acid-CoA ligase activity"/>
    <property type="evidence" value="ECO:0007669"/>
    <property type="project" value="UniProtKB-EC"/>
</dbReference>
<dbReference type="GO" id="GO:0005524">
    <property type="term" value="F:ATP binding"/>
    <property type="evidence" value="ECO:0007669"/>
    <property type="project" value="UniProtKB-KW"/>
</dbReference>
<evidence type="ECO:0000313" key="8">
    <source>
        <dbReference type="EMBL" id="RUS26467.1"/>
    </source>
</evidence>
<evidence type="ECO:0000313" key="9">
    <source>
        <dbReference type="Proteomes" id="UP000274822"/>
    </source>
</evidence>
<keyword evidence="4" id="KW-0067">ATP-binding</keyword>
<feature type="region of interest" description="Disordered" evidence="6">
    <location>
        <begin position="1"/>
        <end position="28"/>
    </location>
</feature>
<dbReference type="GO" id="GO:0005783">
    <property type="term" value="C:endoplasmic reticulum"/>
    <property type="evidence" value="ECO:0007669"/>
    <property type="project" value="TreeGrafter"/>
</dbReference>